<organism evidence="3 4">
    <name type="scientific">Cloacibacillus evryensis</name>
    <dbReference type="NCBI Taxonomy" id="508460"/>
    <lineage>
        <taxon>Bacteria</taxon>
        <taxon>Thermotogati</taxon>
        <taxon>Synergistota</taxon>
        <taxon>Synergistia</taxon>
        <taxon>Synergistales</taxon>
        <taxon>Synergistaceae</taxon>
        <taxon>Cloacibacillus</taxon>
    </lineage>
</organism>
<keyword evidence="4" id="KW-1185">Reference proteome</keyword>
<dbReference type="Proteomes" id="UP001205919">
    <property type="component" value="Unassembled WGS sequence"/>
</dbReference>
<dbReference type="PROSITE" id="PS50943">
    <property type="entry name" value="HTH_CROC1"/>
    <property type="match status" value="1"/>
</dbReference>
<evidence type="ECO:0000313" key="4">
    <source>
        <dbReference type="Proteomes" id="UP001205919"/>
    </source>
</evidence>
<dbReference type="AlphaFoldDB" id="A0AAW5K5N5"/>
<proteinExistence type="predicted"/>
<dbReference type="GO" id="GO:0003700">
    <property type="term" value="F:DNA-binding transcription factor activity"/>
    <property type="evidence" value="ECO:0007669"/>
    <property type="project" value="TreeGrafter"/>
</dbReference>
<dbReference type="PANTHER" id="PTHR46797:SF24">
    <property type="entry name" value="DNA-BINDING PHAGE PROTEIN"/>
    <property type="match status" value="1"/>
</dbReference>
<name>A0AAW5K5N5_9BACT</name>
<gene>
    <name evidence="3" type="ORF">NE630_12300</name>
</gene>
<dbReference type="SUPFAM" id="SSF47413">
    <property type="entry name" value="lambda repressor-like DNA-binding domains"/>
    <property type="match status" value="1"/>
</dbReference>
<dbReference type="PANTHER" id="PTHR46797">
    <property type="entry name" value="HTH-TYPE TRANSCRIPTIONAL REGULATOR"/>
    <property type="match status" value="1"/>
</dbReference>
<sequence length="140" mass="15459">MLPLSLGNRIREMRKMQRLSQEELAYRLGTNRVSLSQWENDKVTPDTDNLTKIAMALGTGVGYLLGETDNPVLDYRQCADAGAASACLREVGASGIVPGGVGVEEEMLLNLFRYLDKAGQAEVINFIQYKLYCLKQAKSL</sequence>
<dbReference type="InterPro" id="IPR001387">
    <property type="entry name" value="Cro/C1-type_HTH"/>
</dbReference>
<dbReference type="Gene3D" id="1.10.260.40">
    <property type="entry name" value="lambda repressor-like DNA-binding domains"/>
    <property type="match status" value="1"/>
</dbReference>
<evidence type="ECO:0000256" key="1">
    <source>
        <dbReference type="ARBA" id="ARBA00023125"/>
    </source>
</evidence>
<dbReference type="EMBL" id="JANFYT010000030">
    <property type="protein sequence ID" value="MCQ4815214.1"/>
    <property type="molecule type" value="Genomic_DNA"/>
</dbReference>
<comment type="caution">
    <text evidence="3">The sequence shown here is derived from an EMBL/GenBank/DDBJ whole genome shotgun (WGS) entry which is preliminary data.</text>
</comment>
<protein>
    <submittedName>
        <fullName evidence="3">Helix-turn-helix domain-containing protein</fullName>
    </submittedName>
</protein>
<dbReference type="InterPro" id="IPR010982">
    <property type="entry name" value="Lambda_DNA-bd_dom_sf"/>
</dbReference>
<dbReference type="GO" id="GO:0003677">
    <property type="term" value="F:DNA binding"/>
    <property type="evidence" value="ECO:0007669"/>
    <property type="project" value="UniProtKB-KW"/>
</dbReference>
<dbReference type="InterPro" id="IPR050807">
    <property type="entry name" value="TransReg_Diox_bact_type"/>
</dbReference>
<feature type="domain" description="HTH cro/C1-type" evidence="2">
    <location>
        <begin position="10"/>
        <end position="64"/>
    </location>
</feature>
<keyword evidence="1" id="KW-0238">DNA-binding</keyword>
<evidence type="ECO:0000313" key="3">
    <source>
        <dbReference type="EMBL" id="MCQ4815214.1"/>
    </source>
</evidence>
<evidence type="ECO:0000259" key="2">
    <source>
        <dbReference type="PROSITE" id="PS50943"/>
    </source>
</evidence>
<reference evidence="3 4" key="1">
    <citation type="submission" date="2022-06" db="EMBL/GenBank/DDBJ databases">
        <title>Isolation of gut microbiota from human fecal samples.</title>
        <authorList>
            <person name="Pamer E.G."/>
            <person name="Barat B."/>
            <person name="Waligurski E."/>
            <person name="Medina S."/>
            <person name="Paddock L."/>
            <person name="Mostad J."/>
        </authorList>
    </citation>
    <scope>NUCLEOTIDE SEQUENCE [LARGE SCALE GENOMIC DNA]</scope>
    <source>
        <strain evidence="3 4">DFI.9.90</strain>
    </source>
</reference>
<dbReference type="SMART" id="SM00530">
    <property type="entry name" value="HTH_XRE"/>
    <property type="match status" value="1"/>
</dbReference>
<dbReference type="CDD" id="cd00093">
    <property type="entry name" value="HTH_XRE"/>
    <property type="match status" value="1"/>
</dbReference>
<dbReference type="GO" id="GO:0005829">
    <property type="term" value="C:cytosol"/>
    <property type="evidence" value="ECO:0007669"/>
    <property type="project" value="TreeGrafter"/>
</dbReference>
<accession>A0AAW5K5N5</accession>
<dbReference type="Pfam" id="PF01381">
    <property type="entry name" value="HTH_3"/>
    <property type="match status" value="1"/>
</dbReference>